<keyword evidence="3" id="KW-1185">Reference proteome</keyword>
<dbReference type="InterPro" id="IPR029526">
    <property type="entry name" value="PGBD"/>
</dbReference>
<dbReference type="STRING" id="105785.A0A2J7RQL6"/>
<evidence type="ECO:0000313" key="2">
    <source>
        <dbReference type="EMBL" id="PNF43122.1"/>
    </source>
</evidence>
<proteinExistence type="predicted"/>
<sequence>MKKKLAIIILMGFTKRNNLKGYWSTDPFLEIPIFGKLINRKRFEQIWVCLHFNYNELQPQSTGRLFKIQPLLDILVEKFHTVYKPDKVALWLINCALFNSFSVLKKVNRNSTLKYKAFLLNLAKAWATDLTVAAVPASDTDVV</sequence>
<reference evidence="2 3" key="1">
    <citation type="submission" date="2017-12" db="EMBL/GenBank/DDBJ databases">
        <title>Hemimetabolous genomes reveal molecular basis of termite eusociality.</title>
        <authorList>
            <person name="Harrison M.C."/>
            <person name="Jongepier E."/>
            <person name="Robertson H.M."/>
            <person name="Arning N."/>
            <person name="Bitard-Feildel T."/>
            <person name="Chao H."/>
            <person name="Childers C.P."/>
            <person name="Dinh H."/>
            <person name="Doddapaneni H."/>
            <person name="Dugan S."/>
            <person name="Gowin J."/>
            <person name="Greiner C."/>
            <person name="Han Y."/>
            <person name="Hu H."/>
            <person name="Hughes D.S.T."/>
            <person name="Huylmans A.-K."/>
            <person name="Kemena C."/>
            <person name="Kremer L.P.M."/>
            <person name="Lee S.L."/>
            <person name="Lopez-Ezquerra A."/>
            <person name="Mallet L."/>
            <person name="Monroy-Kuhn J.M."/>
            <person name="Moser A."/>
            <person name="Murali S.C."/>
            <person name="Muzny D.M."/>
            <person name="Otani S."/>
            <person name="Piulachs M.-D."/>
            <person name="Poelchau M."/>
            <person name="Qu J."/>
            <person name="Schaub F."/>
            <person name="Wada-Katsumata A."/>
            <person name="Worley K.C."/>
            <person name="Xie Q."/>
            <person name="Ylla G."/>
            <person name="Poulsen M."/>
            <person name="Gibbs R.A."/>
            <person name="Schal C."/>
            <person name="Richards S."/>
            <person name="Belles X."/>
            <person name="Korb J."/>
            <person name="Bornberg-Bauer E."/>
        </authorList>
    </citation>
    <scope>NUCLEOTIDE SEQUENCE [LARGE SCALE GENOMIC DNA]</scope>
    <source>
        <tissue evidence="2">Whole body</tissue>
    </source>
</reference>
<organism evidence="2 3">
    <name type="scientific">Cryptotermes secundus</name>
    <dbReference type="NCBI Taxonomy" id="105785"/>
    <lineage>
        <taxon>Eukaryota</taxon>
        <taxon>Metazoa</taxon>
        <taxon>Ecdysozoa</taxon>
        <taxon>Arthropoda</taxon>
        <taxon>Hexapoda</taxon>
        <taxon>Insecta</taxon>
        <taxon>Pterygota</taxon>
        <taxon>Neoptera</taxon>
        <taxon>Polyneoptera</taxon>
        <taxon>Dictyoptera</taxon>
        <taxon>Blattodea</taxon>
        <taxon>Blattoidea</taxon>
        <taxon>Termitoidae</taxon>
        <taxon>Kalotermitidae</taxon>
        <taxon>Cryptotermitinae</taxon>
        <taxon>Cryptotermes</taxon>
    </lineage>
</organism>
<dbReference type="PANTHER" id="PTHR46599">
    <property type="entry name" value="PIGGYBAC TRANSPOSABLE ELEMENT-DERIVED PROTEIN 4"/>
    <property type="match status" value="1"/>
</dbReference>
<dbReference type="InParanoid" id="A0A2J7RQL6"/>
<dbReference type="Proteomes" id="UP000235965">
    <property type="component" value="Unassembled WGS sequence"/>
</dbReference>
<accession>A0A2J7RQL6</accession>
<gene>
    <name evidence="2" type="ORF">B7P43_G18354</name>
</gene>
<evidence type="ECO:0000313" key="3">
    <source>
        <dbReference type="Proteomes" id="UP000235965"/>
    </source>
</evidence>
<dbReference type="Pfam" id="PF13843">
    <property type="entry name" value="DDE_Tnp_1_7"/>
    <property type="match status" value="1"/>
</dbReference>
<evidence type="ECO:0000259" key="1">
    <source>
        <dbReference type="Pfam" id="PF13843"/>
    </source>
</evidence>
<dbReference type="AlphaFoldDB" id="A0A2J7RQL6"/>
<comment type="caution">
    <text evidence="2">The sequence shown here is derived from an EMBL/GenBank/DDBJ whole genome shotgun (WGS) entry which is preliminary data.</text>
</comment>
<name>A0A2J7RQL6_9NEOP</name>
<protein>
    <recommendedName>
        <fullName evidence="1">PiggyBac transposable element-derived protein domain-containing protein</fullName>
    </recommendedName>
</protein>
<dbReference type="PANTHER" id="PTHR46599:SF3">
    <property type="entry name" value="PIGGYBAC TRANSPOSABLE ELEMENT-DERIVED PROTEIN 4"/>
    <property type="match status" value="1"/>
</dbReference>
<feature type="domain" description="PiggyBac transposable element-derived protein" evidence="1">
    <location>
        <begin position="4"/>
        <end position="88"/>
    </location>
</feature>
<dbReference type="EMBL" id="NEVH01000774">
    <property type="protein sequence ID" value="PNF43122.1"/>
    <property type="molecule type" value="Genomic_DNA"/>
</dbReference>